<protein>
    <submittedName>
        <fullName evidence="7">TM2 domain-containing protein</fullName>
    </submittedName>
</protein>
<accession>A0A7V8MZD7</accession>
<keyword evidence="3 5" id="KW-1133">Transmembrane helix</keyword>
<sequence length="142" mass="15468">MAEIIGIKENEVLIGLDDKEILSISPDKLNYTFPKVGDSVEVYGSGDNIVVSKTQSQTFSVPDYGPNTKRVSKIAYVLLAWLAGELGVHRFLRGQVGIGILYILTFGGCAIAALVDAIIALVKLSNYDGPDFYFDSEFGSWK</sequence>
<dbReference type="Pfam" id="PF05154">
    <property type="entry name" value="TM2"/>
    <property type="match status" value="1"/>
</dbReference>
<evidence type="ECO:0000256" key="2">
    <source>
        <dbReference type="ARBA" id="ARBA00022692"/>
    </source>
</evidence>
<evidence type="ECO:0000313" key="8">
    <source>
        <dbReference type="Proteomes" id="UP000530186"/>
    </source>
</evidence>
<dbReference type="AlphaFoldDB" id="A0A7V8MZD7"/>
<evidence type="ECO:0000256" key="4">
    <source>
        <dbReference type="ARBA" id="ARBA00023136"/>
    </source>
</evidence>
<feature type="transmembrane region" description="Helical" evidence="5">
    <location>
        <begin position="98"/>
        <end position="122"/>
    </location>
</feature>
<dbReference type="EMBL" id="JACBNY010000001">
    <property type="protein sequence ID" value="MBA0015759.1"/>
    <property type="molecule type" value="Genomic_DNA"/>
</dbReference>
<dbReference type="Proteomes" id="UP000530186">
    <property type="component" value="Unassembled WGS sequence"/>
</dbReference>
<reference evidence="7 8" key="1">
    <citation type="submission" date="2020-07" db="EMBL/GenBank/DDBJ databases">
        <authorList>
            <person name="Hilgarth M."/>
            <person name="Werum V."/>
            <person name="Vogel R.F."/>
        </authorList>
    </citation>
    <scope>NUCLEOTIDE SEQUENCE [LARGE SCALE GENOMIC DNA]</scope>
    <source>
        <strain evidence="7 8">DSM 28961</strain>
    </source>
</reference>
<evidence type="ECO:0000256" key="3">
    <source>
        <dbReference type="ARBA" id="ARBA00022989"/>
    </source>
</evidence>
<keyword evidence="4 5" id="KW-0472">Membrane</keyword>
<dbReference type="RefSeq" id="WP_180745665.1">
    <property type="nucleotide sequence ID" value="NZ_CBCRWQ010000005.1"/>
</dbReference>
<dbReference type="InterPro" id="IPR007829">
    <property type="entry name" value="TM2"/>
</dbReference>
<dbReference type="GeneID" id="303194107"/>
<evidence type="ECO:0000259" key="6">
    <source>
        <dbReference type="Pfam" id="PF05154"/>
    </source>
</evidence>
<feature type="domain" description="TM2" evidence="6">
    <location>
        <begin position="70"/>
        <end position="118"/>
    </location>
</feature>
<dbReference type="GO" id="GO:0016020">
    <property type="term" value="C:membrane"/>
    <property type="evidence" value="ECO:0007669"/>
    <property type="project" value="UniProtKB-SubCell"/>
</dbReference>
<proteinExistence type="predicted"/>
<evidence type="ECO:0000256" key="1">
    <source>
        <dbReference type="ARBA" id="ARBA00004141"/>
    </source>
</evidence>
<evidence type="ECO:0000313" key="7">
    <source>
        <dbReference type="EMBL" id="MBA0015759.1"/>
    </source>
</evidence>
<keyword evidence="8" id="KW-1185">Reference proteome</keyword>
<comment type="subcellular location">
    <subcellularLocation>
        <location evidence="1">Membrane</location>
        <topology evidence="1">Multi-pass membrane protein</topology>
    </subcellularLocation>
</comment>
<name>A0A7V8MZD7_9LACT</name>
<organism evidence="7 8">
    <name type="scientific">Pseudolactococcus laudensis</name>
    <dbReference type="NCBI Taxonomy" id="1494461"/>
    <lineage>
        <taxon>Bacteria</taxon>
        <taxon>Bacillati</taxon>
        <taxon>Bacillota</taxon>
        <taxon>Bacilli</taxon>
        <taxon>Lactobacillales</taxon>
        <taxon>Streptococcaceae</taxon>
        <taxon>Pseudolactococcus</taxon>
    </lineage>
</organism>
<evidence type="ECO:0000256" key="5">
    <source>
        <dbReference type="SAM" id="Phobius"/>
    </source>
</evidence>
<comment type="caution">
    <text evidence="7">The sequence shown here is derived from an EMBL/GenBank/DDBJ whole genome shotgun (WGS) entry which is preliminary data.</text>
</comment>
<gene>
    <name evidence="7" type="ORF">HZR21_01120</name>
</gene>
<keyword evidence="2 5" id="KW-0812">Transmembrane</keyword>